<dbReference type="Proteomes" id="UP000807469">
    <property type="component" value="Unassembled WGS sequence"/>
</dbReference>
<feature type="region of interest" description="Disordered" evidence="1">
    <location>
        <begin position="172"/>
        <end position="289"/>
    </location>
</feature>
<feature type="region of interest" description="Disordered" evidence="1">
    <location>
        <begin position="301"/>
        <end position="341"/>
    </location>
</feature>
<name>A0A9P6D1W6_9AGAR</name>
<dbReference type="AlphaFoldDB" id="A0A9P6D1W6"/>
<dbReference type="EMBL" id="MU155188">
    <property type="protein sequence ID" value="KAF9480834.1"/>
    <property type="molecule type" value="Genomic_DNA"/>
</dbReference>
<dbReference type="GO" id="GO:0008157">
    <property type="term" value="F:protein phosphatase 1 binding"/>
    <property type="evidence" value="ECO:0007669"/>
    <property type="project" value="TreeGrafter"/>
</dbReference>
<dbReference type="GO" id="GO:0000785">
    <property type="term" value="C:chromatin"/>
    <property type="evidence" value="ECO:0007669"/>
    <property type="project" value="TreeGrafter"/>
</dbReference>
<feature type="region of interest" description="Disordered" evidence="1">
    <location>
        <begin position="409"/>
        <end position="436"/>
    </location>
</feature>
<dbReference type="PANTHER" id="PTHR46557">
    <property type="entry name" value="SERINE/THREONINE-PROTEIN PHOSPHATASE 1 REGULATORY SUBUNIT 10-RELATED"/>
    <property type="match status" value="1"/>
</dbReference>
<gene>
    <name evidence="2" type="ORF">BDN70DRAFT_586101</name>
</gene>
<organism evidence="2 3">
    <name type="scientific">Pholiota conissans</name>
    <dbReference type="NCBI Taxonomy" id="109636"/>
    <lineage>
        <taxon>Eukaryota</taxon>
        <taxon>Fungi</taxon>
        <taxon>Dikarya</taxon>
        <taxon>Basidiomycota</taxon>
        <taxon>Agaricomycotina</taxon>
        <taxon>Agaricomycetes</taxon>
        <taxon>Agaricomycetidae</taxon>
        <taxon>Agaricales</taxon>
        <taxon>Agaricineae</taxon>
        <taxon>Strophariaceae</taxon>
        <taxon>Pholiota</taxon>
    </lineage>
</organism>
<dbReference type="OrthoDB" id="6159439at2759"/>
<feature type="compositionally biased region" description="Low complexity" evidence="1">
    <location>
        <begin position="224"/>
        <end position="261"/>
    </location>
</feature>
<comment type="caution">
    <text evidence="2">The sequence shown here is derived from an EMBL/GenBank/DDBJ whole genome shotgun (WGS) entry which is preliminary data.</text>
</comment>
<reference evidence="2" key="1">
    <citation type="submission" date="2020-11" db="EMBL/GenBank/DDBJ databases">
        <authorList>
            <consortium name="DOE Joint Genome Institute"/>
            <person name="Ahrendt S."/>
            <person name="Riley R."/>
            <person name="Andreopoulos W."/>
            <person name="Labutti K."/>
            <person name="Pangilinan J."/>
            <person name="Ruiz-Duenas F.J."/>
            <person name="Barrasa J.M."/>
            <person name="Sanchez-Garcia M."/>
            <person name="Camarero S."/>
            <person name="Miyauchi S."/>
            <person name="Serrano A."/>
            <person name="Linde D."/>
            <person name="Babiker R."/>
            <person name="Drula E."/>
            <person name="Ayuso-Fernandez I."/>
            <person name="Pacheco R."/>
            <person name="Padilla G."/>
            <person name="Ferreira P."/>
            <person name="Barriuso J."/>
            <person name="Kellner H."/>
            <person name="Castanera R."/>
            <person name="Alfaro M."/>
            <person name="Ramirez L."/>
            <person name="Pisabarro A.G."/>
            <person name="Kuo A."/>
            <person name="Tritt A."/>
            <person name="Lipzen A."/>
            <person name="He G."/>
            <person name="Yan M."/>
            <person name="Ng V."/>
            <person name="Cullen D."/>
            <person name="Martin F."/>
            <person name="Rosso M.-N."/>
            <person name="Henrissat B."/>
            <person name="Hibbett D."/>
            <person name="Martinez A.T."/>
            <person name="Grigoriev I.V."/>
        </authorList>
    </citation>
    <scope>NUCLEOTIDE SEQUENCE</scope>
    <source>
        <strain evidence="2">CIRM-BRFM 674</strain>
    </source>
</reference>
<sequence length="674" mass="72100">MARSKLGKIIKKLVKDEPSPGESHVSHLFPPFVCLRVCPRGLGPHVTKTSMSFVLSHVISRRRYLSRRYSLLPFTRQTDGYVIHKHSHHQFRLRNPIWNTGGSETSPANSYSTSSYPFLRMRKEVIQSYLTVPPPALAPFFFSLLCNSAIKDMATNIEKSWRKLLASMEGNVQATENNAPEDAKTKKRKLSEPVTAKTAQPIKKAAVGTAVSNKPTVAVKREPGSASSSSVAGSSKGGSSSSSAAAPAKDAKADSSFFSAPKPKPKAKLPSFQKKPVAPAPAAAPNTQASFNPFQDLLKDMKRKDSPSAPTPPPMSGTSSGSTSTAGMFESQPGLARNGRPKKYVTWAPDGKLEAIRFIEKAIYDDDPVDGTHVGHSLRDLDRSEGAALHAHLFEEAIDWSEPLLIELPPADPDQSPRIVRGSASQEKATQEEREQTALSAVYMSPGQIPESPAEPTNVISEEEVDKNVKVMTVGNLDTLFQWGFPDQGAVPPSAASVQELVQQLAMGSIMDATGNGAPHGAPMDMAGQANAALAAVQGLLPQDQLQALLQQLSSTATAAAAAAAPPAQQATFGQSPYGGAAAATDNGSWAQHTTAAAPSAYDYSHIGYHEDSAGDQQRGWSMDGGRGRGRGFRGRGRGRGEEGGYRPYIKRKPCSFFAAGRRALNLNFFCVDD</sequence>
<feature type="region of interest" description="Disordered" evidence="1">
    <location>
        <begin position="613"/>
        <end position="645"/>
    </location>
</feature>
<protein>
    <submittedName>
        <fullName evidence="2">Uncharacterized protein</fullName>
    </submittedName>
</protein>
<dbReference type="PANTHER" id="PTHR46557:SF1">
    <property type="entry name" value="SERINE_THREONINE-PROTEIN PHOSPHATASE 1 REGULATORY SUBUNIT 10"/>
    <property type="match status" value="1"/>
</dbReference>
<dbReference type="GO" id="GO:0072357">
    <property type="term" value="C:PTW/PP1 phosphatase complex"/>
    <property type="evidence" value="ECO:0007669"/>
    <property type="project" value="TreeGrafter"/>
</dbReference>
<feature type="compositionally biased region" description="Low complexity" evidence="1">
    <location>
        <begin position="316"/>
        <end position="328"/>
    </location>
</feature>
<accession>A0A9P6D1W6</accession>
<proteinExistence type="predicted"/>
<feature type="compositionally biased region" description="Basic residues" evidence="1">
    <location>
        <begin position="628"/>
        <end position="638"/>
    </location>
</feature>
<evidence type="ECO:0000313" key="2">
    <source>
        <dbReference type="EMBL" id="KAF9480834.1"/>
    </source>
</evidence>
<evidence type="ECO:0000313" key="3">
    <source>
        <dbReference type="Proteomes" id="UP000807469"/>
    </source>
</evidence>
<keyword evidence="3" id="KW-1185">Reference proteome</keyword>
<evidence type="ECO:0000256" key="1">
    <source>
        <dbReference type="SAM" id="MobiDB-lite"/>
    </source>
</evidence>